<accession>A0A0G4GSE7</accession>
<feature type="compositionally biased region" description="Low complexity" evidence="2">
    <location>
        <begin position="315"/>
        <end position="324"/>
    </location>
</feature>
<reference evidence="3 4" key="1">
    <citation type="submission" date="2014-11" db="EMBL/GenBank/DDBJ databases">
        <authorList>
            <person name="Zhu J."/>
            <person name="Qi W."/>
            <person name="Song R."/>
        </authorList>
    </citation>
    <scope>NUCLEOTIDE SEQUENCE [LARGE SCALE GENOMIC DNA]</scope>
</reference>
<gene>
    <name evidence="3" type="ORF">Vbra_18524</name>
</gene>
<dbReference type="Proteomes" id="UP000041254">
    <property type="component" value="Unassembled WGS sequence"/>
</dbReference>
<feature type="region of interest" description="Disordered" evidence="2">
    <location>
        <begin position="262"/>
        <end position="396"/>
    </location>
</feature>
<keyword evidence="4" id="KW-1185">Reference proteome</keyword>
<evidence type="ECO:0000313" key="3">
    <source>
        <dbReference type="EMBL" id="CEM33371.1"/>
    </source>
</evidence>
<feature type="compositionally biased region" description="Basic and acidic residues" evidence="2">
    <location>
        <begin position="263"/>
        <end position="279"/>
    </location>
</feature>
<sequence length="396" mass="42994">MELQSRAASIVTDARALQGRCDGASCALMKRKRDEAADSHSVLDSLRGEFYDLQGHRQAALDELARLKEERDRLVGEKYHTQADFRRTHEQAAREKSEQQRLVIELRAEIEQLRLEKDSLVNLLVSQKHTLAKMEERKDNLATLVETLSTQVEVFDPKAVVHDPSNPWEIQPSRLKQLAAPSPDASMEEDLLSVSKGDAAASALSNLWAWTVTAPPTLPSFLTGIKHGPTRRGGSLEQVGEELETPEMPKAVIRRCSTIDCSPTEKSKRDVDKETKETDSFPTIEEAATPDTHRPSTSPSTSPGEPTKGKKKKGFASFFGSLGKTLGKAGLTSGGDRAEDSSQRLSPLAASASPSSALEDTASSGRRSEGAEGQASGRSISPFGGLFPSPKGKRSH</sequence>
<dbReference type="InParanoid" id="A0A0G4GSE7"/>
<feature type="compositionally biased region" description="Low complexity" evidence="2">
    <location>
        <begin position="345"/>
        <end position="358"/>
    </location>
</feature>
<evidence type="ECO:0000313" key="4">
    <source>
        <dbReference type="Proteomes" id="UP000041254"/>
    </source>
</evidence>
<proteinExistence type="predicted"/>
<evidence type="ECO:0000256" key="2">
    <source>
        <dbReference type="SAM" id="MobiDB-lite"/>
    </source>
</evidence>
<dbReference type="AlphaFoldDB" id="A0A0G4GSE7"/>
<name>A0A0G4GSE7_VITBC</name>
<dbReference type="EMBL" id="CDMY01000781">
    <property type="protein sequence ID" value="CEM33371.1"/>
    <property type="molecule type" value="Genomic_DNA"/>
</dbReference>
<evidence type="ECO:0000256" key="1">
    <source>
        <dbReference type="SAM" id="Coils"/>
    </source>
</evidence>
<dbReference type="VEuPathDB" id="CryptoDB:Vbra_18524"/>
<feature type="coiled-coil region" evidence="1">
    <location>
        <begin position="57"/>
        <end position="151"/>
    </location>
</feature>
<feature type="compositionally biased region" description="Low complexity" evidence="2">
    <location>
        <begin position="295"/>
        <end position="306"/>
    </location>
</feature>
<organism evidence="3 4">
    <name type="scientific">Vitrella brassicaformis (strain CCMP3155)</name>
    <dbReference type="NCBI Taxonomy" id="1169540"/>
    <lineage>
        <taxon>Eukaryota</taxon>
        <taxon>Sar</taxon>
        <taxon>Alveolata</taxon>
        <taxon>Colpodellida</taxon>
        <taxon>Vitrellaceae</taxon>
        <taxon>Vitrella</taxon>
    </lineage>
</organism>
<protein>
    <submittedName>
        <fullName evidence="3">Uncharacterized protein</fullName>
    </submittedName>
</protein>
<keyword evidence="1" id="KW-0175">Coiled coil</keyword>